<reference evidence="2 3" key="1">
    <citation type="submission" date="2023-03" db="EMBL/GenBank/DDBJ databases">
        <title>Novel Species.</title>
        <authorList>
            <person name="Ma S."/>
        </authorList>
    </citation>
    <scope>NUCLEOTIDE SEQUENCE [LARGE SCALE GENOMIC DNA]</scope>
    <source>
        <strain evidence="2 3">LIND6LT2</strain>
    </source>
</reference>
<dbReference type="InterPro" id="IPR029039">
    <property type="entry name" value="Flavoprotein-like_sf"/>
</dbReference>
<evidence type="ECO:0000313" key="2">
    <source>
        <dbReference type="EMBL" id="WZL69851.1"/>
    </source>
</evidence>
<evidence type="ECO:0000313" key="3">
    <source>
        <dbReference type="Proteomes" id="UP001486565"/>
    </source>
</evidence>
<dbReference type="SUPFAM" id="SSF52218">
    <property type="entry name" value="Flavoproteins"/>
    <property type="match status" value="1"/>
</dbReference>
<dbReference type="InterPro" id="IPR050104">
    <property type="entry name" value="FMN-dep_NADH:Q_OxRdtase_AzoR1"/>
</dbReference>
<organism evidence="2 3">
    <name type="scientific">Defluviitalea saccharophila</name>
    <dbReference type="NCBI Taxonomy" id="879970"/>
    <lineage>
        <taxon>Bacteria</taxon>
        <taxon>Bacillati</taxon>
        <taxon>Bacillota</taxon>
        <taxon>Clostridia</taxon>
        <taxon>Lachnospirales</taxon>
        <taxon>Defluviitaleaceae</taxon>
        <taxon>Defluviitalea</taxon>
    </lineage>
</organism>
<name>A0ABZ2Y5E2_9FIRM</name>
<dbReference type="RefSeq" id="WP_341876839.1">
    <property type="nucleotide sequence ID" value="NZ_CP121687.1"/>
</dbReference>
<proteinExistence type="predicted"/>
<keyword evidence="3" id="KW-1185">Reference proteome</keyword>
<dbReference type="PANTHER" id="PTHR43741">
    <property type="entry name" value="FMN-DEPENDENT NADH-AZOREDUCTASE 1"/>
    <property type="match status" value="1"/>
</dbReference>
<evidence type="ECO:0000259" key="1">
    <source>
        <dbReference type="Pfam" id="PF03358"/>
    </source>
</evidence>
<accession>A0ABZ2Y5E2</accession>
<dbReference type="Pfam" id="PF03358">
    <property type="entry name" value="FMN_red"/>
    <property type="match status" value="1"/>
</dbReference>
<gene>
    <name evidence="2" type="ORF">QBE51_13920</name>
</gene>
<dbReference type="Gene3D" id="3.40.50.360">
    <property type="match status" value="1"/>
</dbReference>
<dbReference type="Proteomes" id="UP001486565">
    <property type="component" value="Chromosome"/>
</dbReference>
<protein>
    <submittedName>
        <fullName evidence="2">NAD(P)H-dependent oxidoreductase</fullName>
    </submittedName>
</protein>
<dbReference type="PANTHER" id="PTHR43741:SF4">
    <property type="entry name" value="FMN-DEPENDENT NADH:QUINONE OXIDOREDUCTASE"/>
    <property type="match status" value="1"/>
</dbReference>
<dbReference type="EMBL" id="CP121687">
    <property type="protein sequence ID" value="WZL69851.1"/>
    <property type="molecule type" value="Genomic_DNA"/>
</dbReference>
<sequence length="236" mass="27138">MNIVVINGTPMKGITYHMKEMFLSHIQTGNEVTEFYPNEFPSFCVGCKRCFLYGEEHCPHSEIMLPIWNAFLKADLLVFAYPVYALRAPATIKSVLDHLCVHWMVHRPDPSIFEKTALIITNSIGASNGAAQKDVKTSMSWLGVSRVYTCGAKMMGDIFWDKINDKSMKMLECKMEHLAAKVKNVKPQKRKSLKVSTLFFICKMLHQVFLNSEVEPSLDNQHYIKYGWIKHKKEKQ</sequence>
<feature type="domain" description="NADPH-dependent FMN reductase-like" evidence="1">
    <location>
        <begin position="1"/>
        <end position="144"/>
    </location>
</feature>
<dbReference type="InterPro" id="IPR005025">
    <property type="entry name" value="FMN_Rdtase-like_dom"/>
</dbReference>